<feature type="transmembrane region" description="Helical" evidence="5">
    <location>
        <begin position="133"/>
        <end position="150"/>
    </location>
</feature>
<keyword evidence="4 5" id="KW-0472">Membrane</keyword>
<comment type="subcellular location">
    <subcellularLocation>
        <location evidence="1">Cell membrane</location>
        <topology evidence="1">Multi-pass membrane protein</topology>
    </subcellularLocation>
</comment>
<dbReference type="EMBL" id="CP087994">
    <property type="protein sequence ID" value="UYO62628.1"/>
    <property type="molecule type" value="Genomic_DNA"/>
</dbReference>
<dbReference type="SUPFAM" id="SSF90123">
    <property type="entry name" value="ABC transporter transmembrane region"/>
    <property type="match status" value="1"/>
</dbReference>
<keyword evidence="3 5" id="KW-1133">Transmembrane helix</keyword>
<dbReference type="InterPro" id="IPR011527">
    <property type="entry name" value="ABC1_TM_dom"/>
</dbReference>
<dbReference type="InterPro" id="IPR017871">
    <property type="entry name" value="ABC_transporter-like_CS"/>
</dbReference>
<dbReference type="PANTHER" id="PTHR43394">
    <property type="entry name" value="ATP-DEPENDENT PERMEASE MDL1, MITOCHONDRIAL"/>
    <property type="match status" value="1"/>
</dbReference>
<reference evidence="7" key="1">
    <citation type="submission" date="2021-11" db="EMBL/GenBank/DDBJ databases">
        <title>Isoprene-degrading acetogen.</title>
        <authorList>
            <person name="Yang Y."/>
            <person name="Jin H."/>
            <person name="Yan J."/>
        </authorList>
    </citation>
    <scope>NUCLEOTIDE SEQUENCE</scope>
    <source>
        <strain evidence="7">Berkeley</strain>
    </source>
</reference>
<organism evidence="7 8">
    <name type="scientific">Acetobacterium wieringae</name>
    <dbReference type="NCBI Taxonomy" id="52694"/>
    <lineage>
        <taxon>Bacteria</taxon>
        <taxon>Bacillati</taxon>
        <taxon>Bacillota</taxon>
        <taxon>Clostridia</taxon>
        <taxon>Eubacteriales</taxon>
        <taxon>Eubacteriaceae</taxon>
        <taxon>Acetobacterium</taxon>
    </lineage>
</organism>
<dbReference type="Pfam" id="PF00005">
    <property type="entry name" value="ABC_tran"/>
    <property type="match status" value="1"/>
</dbReference>
<feature type="transmembrane region" description="Helical" evidence="5">
    <location>
        <begin position="52"/>
        <end position="78"/>
    </location>
</feature>
<dbReference type="Gene3D" id="1.20.1560.10">
    <property type="entry name" value="ABC transporter type 1, transmembrane domain"/>
    <property type="match status" value="1"/>
</dbReference>
<evidence type="ECO:0000313" key="8">
    <source>
        <dbReference type="Proteomes" id="UP001163550"/>
    </source>
</evidence>
<protein>
    <submittedName>
        <fullName evidence="7">ABC transporter ATP-binding protein/permease</fullName>
    </submittedName>
</protein>
<dbReference type="InterPro" id="IPR003439">
    <property type="entry name" value="ABC_transporter-like_ATP-bd"/>
</dbReference>
<dbReference type="PANTHER" id="PTHR43394:SF1">
    <property type="entry name" value="ATP-BINDING CASSETTE SUB-FAMILY B MEMBER 10, MITOCHONDRIAL"/>
    <property type="match status" value="1"/>
</dbReference>
<dbReference type="GO" id="GO:0005524">
    <property type="term" value="F:ATP binding"/>
    <property type="evidence" value="ECO:0007669"/>
    <property type="project" value="UniProtKB-KW"/>
</dbReference>
<name>A0ABY6HDX5_9FIRM</name>
<dbReference type="SUPFAM" id="SSF52540">
    <property type="entry name" value="P-loop containing nucleoside triphosphate hydrolases"/>
    <property type="match status" value="1"/>
</dbReference>
<evidence type="ECO:0000256" key="3">
    <source>
        <dbReference type="ARBA" id="ARBA00022989"/>
    </source>
</evidence>
<evidence type="ECO:0000256" key="5">
    <source>
        <dbReference type="SAM" id="Phobius"/>
    </source>
</evidence>
<accession>A0ABY6HDX5</accession>
<evidence type="ECO:0000313" key="7">
    <source>
        <dbReference type="EMBL" id="UYO62628.1"/>
    </source>
</evidence>
<sequence>MNHLITFLKSKKGMLGVIFLVTLMQVFGILLVPFFVAQIINVGIMEKDIDTILWIGLEMLAAAGITALISLWSSYLCADLASLTGKHMRELIFDKTQFLSISEFNQFGTASMITRATGDITIIQQTMIMITQLILPTPLIAVAAVVMTGMVSMELVYIPLAAMVIFMILILVLFKKASPVSRTIQARVDRVNRIVRESVVGVRVIRAFDNTSYEQKRSDDTFVAYADNVIHLNRIFAMFNPMVWAIMGITMVAVVWFGGYLVLQATTQIGSIMAVMQYTVIILMFLMMSAMVIVMVPRMIACLERISEVLDTAPEIADDREAEASPSVKGSKLIVFNDVSFSYQGAEEPVLRNLSFCCEAGKTTAIIGGTGSGKSTIAALMLRLYDIQEGQILVAGNDIRRMTQHDLRESISYVPQKAFLFSGTIAENLRTGKPDATDADLRQAVKIAQAEAFITTLEAGYQSPVAQGGSNFSGGQKQRLCIARALVKKHPFIFLMTAFQHSIIKPMRRCEVN</sequence>
<dbReference type="PROSITE" id="PS00211">
    <property type="entry name" value="ABC_TRANSPORTER_1"/>
    <property type="match status" value="1"/>
</dbReference>
<feature type="domain" description="ABC transmembrane type-1" evidence="6">
    <location>
        <begin position="17"/>
        <end position="298"/>
    </location>
</feature>
<dbReference type="CDD" id="cd18548">
    <property type="entry name" value="ABC_6TM_Tm287_like"/>
    <property type="match status" value="1"/>
</dbReference>
<dbReference type="Pfam" id="PF00664">
    <property type="entry name" value="ABC_membrane"/>
    <property type="match status" value="1"/>
</dbReference>
<evidence type="ECO:0000259" key="6">
    <source>
        <dbReference type="PROSITE" id="PS50929"/>
    </source>
</evidence>
<evidence type="ECO:0000256" key="1">
    <source>
        <dbReference type="ARBA" id="ARBA00004651"/>
    </source>
</evidence>
<dbReference type="InterPro" id="IPR027417">
    <property type="entry name" value="P-loop_NTPase"/>
</dbReference>
<keyword evidence="2 5" id="KW-0812">Transmembrane</keyword>
<dbReference type="RefSeq" id="WP_228879915.1">
    <property type="nucleotide sequence ID" value="NZ_CABIIK010000017.1"/>
</dbReference>
<feature type="transmembrane region" description="Helical" evidence="5">
    <location>
        <begin position="242"/>
        <end position="263"/>
    </location>
</feature>
<feature type="transmembrane region" description="Helical" evidence="5">
    <location>
        <begin position="12"/>
        <end position="40"/>
    </location>
</feature>
<dbReference type="InterPro" id="IPR036640">
    <property type="entry name" value="ABC1_TM_sf"/>
</dbReference>
<evidence type="ECO:0000256" key="4">
    <source>
        <dbReference type="ARBA" id="ARBA00023136"/>
    </source>
</evidence>
<dbReference type="PROSITE" id="PS50929">
    <property type="entry name" value="ABC_TM1F"/>
    <property type="match status" value="1"/>
</dbReference>
<gene>
    <name evidence="7" type="ORF">LNN31_17885</name>
</gene>
<dbReference type="Gene3D" id="3.40.50.300">
    <property type="entry name" value="P-loop containing nucleotide triphosphate hydrolases"/>
    <property type="match status" value="1"/>
</dbReference>
<keyword evidence="7" id="KW-0547">Nucleotide-binding</keyword>
<proteinExistence type="predicted"/>
<feature type="transmembrane region" description="Helical" evidence="5">
    <location>
        <begin position="275"/>
        <end position="296"/>
    </location>
</feature>
<keyword evidence="8" id="KW-1185">Reference proteome</keyword>
<dbReference type="Proteomes" id="UP001163550">
    <property type="component" value="Chromosome"/>
</dbReference>
<evidence type="ECO:0000256" key="2">
    <source>
        <dbReference type="ARBA" id="ARBA00022692"/>
    </source>
</evidence>
<feature type="transmembrane region" description="Helical" evidence="5">
    <location>
        <begin position="156"/>
        <end position="174"/>
    </location>
</feature>
<keyword evidence="7" id="KW-0067">ATP-binding</keyword>
<dbReference type="InterPro" id="IPR039421">
    <property type="entry name" value="Type_1_exporter"/>
</dbReference>